<dbReference type="GO" id="GO:0006368">
    <property type="term" value="P:transcription elongation by RNA polymerase II"/>
    <property type="evidence" value="ECO:0007669"/>
    <property type="project" value="EnsemblFungi"/>
</dbReference>
<dbReference type="GeneID" id="30177886"/>
<dbReference type="Pfam" id="PF00022">
    <property type="entry name" value="Actin"/>
    <property type="match status" value="1"/>
</dbReference>
<dbReference type="GO" id="GO:0006337">
    <property type="term" value="P:nucleosome disassembly"/>
    <property type="evidence" value="ECO:0007669"/>
    <property type="project" value="EnsemblFungi"/>
</dbReference>
<comment type="similarity">
    <text evidence="1">Belongs to the actin family.</text>
</comment>
<dbReference type="SMART" id="SM00268">
    <property type="entry name" value="ACTIN"/>
    <property type="match status" value="1"/>
</dbReference>
<dbReference type="STRING" id="763406.A0A1E3NKE5"/>
<dbReference type="AlphaFoldDB" id="A0A1E3NKE5"/>
<dbReference type="GO" id="GO:0005198">
    <property type="term" value="F:structural molecule activity"/>
    <property type="evidence" value="ECO:0007669"/>
    <property type="project" value="EnsemblFungi"/>
</dbReference>
<evidence type="ECO:0000313" key="2">
    <source>
        <dbReference type="EMBL" id="ODQ46556.1"/>
    </source>
</evidence>
<evidence type="ECO:0000313" key="3">
    <source>
        <dbReference type="Proteomes" id="UP000094455"/>
    </source>
</evidence>
<dbReference type="PANTHER" id="PTHR11937">
    <property type="entry name" value="ACTIN"/>
    <property type="match status" value="1"/>
</dbReference>
<dbReference type="GO" id="GO:0016586">
    <property type="term" value="C:RSC-type complex"/>
    <property type="evidence" value="ECO:0007669"/>
    <property type="project" value="EnsemblFungi"/>
</dbReference>
<protein>
    <recommendedName>
        <fullName evidence="4">Actin-like protein ARP9</fullName>
    </recommendedName>
</protein>
<proteinExistence type="inferred from homology"/>
<dbReference type="RefSeq" id="XP_019017669.1">
    <property type="nucleotide sequence ID" value="XM_019161199.1"/>
</dbReference>
<reference evidence="2 3" key="1">
    <citation type="journal article" date="2016" name="Proc. Natl. Acad. Sci. U.S.A.">
        <title>Comparative genomics of biotechnologically important yeasts.</title>
        <authorList>
            <person name="Riley R."/>
            <person name="Haridas S."/>
            <person name="Wolfe K.H."/>
            <person name="Lopes M.R."/>
            <person name="Hittinger C.T."/>
            <person name="Goeker M."/>
            <person name="Salamov A.A."/>
            <person name="Wisecaver J.H."/>
            <person name="Long T.M."/>
            <person name="Calvey C.H."/>
            <person name="Aerts A.L."/>
            <person name="Barry K.W."/>
            <person name="Choi C."/>
            <person name="Clum A."/>
            <person name="Coughlan A.Y."/>
            <person name="Deshpande S."/>
            <person name="Douglass A.P."/>
            <person name="Hanson S.J."/>
            <person name="Klenk H.-P."/>
            <person name="LaButti K.M."/>
            <person name="Lapidus A."/>
            <person name="Lindquist E.A."/>
            <person name="Lipzen A.M."/>
            <person name="Meier-Kolthoff J.P."/>
            <person name="Ohm R.A."/>
            <person name="Otillar R.P."/>
            <person name="Pangilinan J.L."/>
            <person name="Peng Y."/>
            <person name="Rokas A."/>
            <person name="Rosa C.A."/>
            <person name="Scheuner C."/>
            <person name="Sibirny A.A."/>
            <person name="Slot J.C."/>
            <person name="Stielow J.B."/>
            <person name="Sun H."/>
            <person name="Kurtzman C.P."/>
            <person name="Blackwell M."/>
            <person name="Grigoriev I.V."/>
            <person name="Jeffries T.W."/>
        </authorList>
    </citation>
    <scope>NUCLEOTIDE SEQUENCE [LARGE SCALE GENOMIC DNA]</scope>
    <source>
        <strain evidence="2 3">NRRL Y-2026</strain>
    </source>
</reference>
<dbReference type="SUPFAM" id="SSF53067">
    <property type="entry name" value="Actin-like ATPase domain"/>
    <property type="match status" value="2"/>
</dbReference>
<evidence type="ECO:0008006" key="4">
    <source>
        <dbReference type="Google" id="ProtNLM"/>
    </source>
</evidence>
<keyword evidence="3" id="KW-1185">Reference proteome</keyword>
<evidence type="ECO:0000256" key="1">
    <source>
        <dbReference type="RuleBase" id="RU000487"/>
    </source>
</evidence>
<dbReference type="InterPro" id="IPR004000">
    <property type="entry name" value="Actin"/>
</dbReference>
<dbReference type="Gene3D" id="3.90.640.60">
    <property type="match status" value="1"/>
</dbReference>
<dbReference type="Gene3D" id="3.30.420.40">
    <property type="match status" value="2"/>
</dbReference>
<sequence>MAPGYKEDSYLILQPGSQYTLVRLGLEDPLGLPSHSIPTKVYRCEKEEEETVYSMAEKEGYSEVFPIVAGHIRDVKGLQFFIKSIITTLLKKDGDGDEEENGHQEITSAELVNLLLVQASSRWSPFAVESIVNYAFEALNFNSVSVIPLELCSMFAYGSIPNALVVDIGYEKSEILPIVDYQLYSPAKKVVSKGGDNINKTLCKLLPKFTHEQAEILKKSSIFECLSEEDAKKSFYGMEGLIENIDMNDGENDDDGVLDIAAIVTSEKSTREILEENKKAKKKADNRQNSEMETNTFYDSDGSLLTVGKERFQGCNDLIDSLVFNIYHSLRKIPDLKKRQDCYDNIILTGQTSKIKGLKEKIIFHLFSNYVILTDNKLLQPQSQFRNDVRTVDDSAISQVPRHLKLVPKVEYFSEWKKNGFEDCSFLGAQILSKQVFTSNSELCLTRENYNENGPMVIWNICL</sequence>
<name>A0A1E3NKE5_9ASCO</name>
<dbReference type="Proteomes" id="UP000094455">
    <property type="component" value="Unassembled WGS sequence"/>
</dbReference>
<accession>A0A1E3NKE5</accession>
<dbReference type="InterPro" id="IPR043129">
    <property type="entry name" value="ATPase_NBD"/>
</dbReference>
<organism evidence="2 3">
    <name type="scientific">Pichia membranifaciens NRRL Y-2026</name>
    <dbReference type="NCBI Taxonomy" id="763406"/>
    <lineage>
        <taxon>Eukaryota</taxon>
        <taxon>Fungi</taxon>
        <taxon>Dikarya</taxon>
        <taxon>Ascomycota</taxon>
        <taxon>Saccharomycotina</taxon>
        <taxon>Pichiomycetes</taxon>
        <taxon>Pichiales</taxon>
        <taxon>Pichiaceae</taxon>
        <taxon>Pichia</taxon>
    </lineage>
</organism>
<dbReference type="GO" id="GO:0016514">
    <property type="term" value="C:SWI/SNF complex"/>
    <property type="evidence" value="ECO:0007669"/>
    <property type="project" value="EnsemblFungi"/>
</dbReference>
<gene>
    <name evidence="2" type="ORF">PICMEDRAFT_16418</name>
</gene>
<dbReference type="EMBL" id="KV454003">
    <property type="protein sequence ID" value="ODQ46556.1"/>
    <property type="molecule type" value="Genomic_DNA"/>
</dbReference>
<dbReference type="OrthoDB" id="74201at2759"/>
<dbReference type="GO" id="GO:0045944">
    <property type="term" value="P:positive regulation of transcription by RNA polymerase II"/>
    <property type="evidence" value="ECO:0007669"/>
    <property type="project" value="EnsemblFungi"/>
</dbReference>